<feature type="domain" description="NfeD-like C-terminal" evidence="6">
    <location>
        <begin position="385"/>
        <end position="440"/>
    </location>
</feature>
<evidence type="ECO:0000259" key="8">
    <source>
        <dbReference type="Pfam" id="PF25145"/>
    </source>
</evidence>
<dbReference type="InterPro" id="IPR029045">
    <property type="entry name" value="ClpP/crotonase-like_dom_sf"/>
</dbReference>
<name>A0A953J825_9BACT</name>
<accession>A0A953J825</accession>
<dbReference type="InterPro" id="IPR002810">
    <property type="entry name" value="NfeD-like_C"/>
</dbReference>
<dbReference type="InterPro" id="IPR012340">
    <property type="entry name" value="NA-bd_OB-fold"/>
</dbReference>
<dbReference type="Pfam" id="PF25145">
    <property type="entry name" value="NfeD1b_N"/>
    <property type="match status" value="1"/>
</dbReference>
<dbReference type="Pfam" id="PF01957">
    <property type="entry name" value="NfeD"/>
    <property type="match status" value="1"/>
</dbReference>
<dbReference type="SUPFAM" id="SSF52096">
    <property type="entry name" value="ClpP/crotonase"/>
    <property type="match status" value="1"/>
</dbReference>
<evidence type="ECO:0000313" key="10">
    <source>
        <dbReference type="Proteomes" id="UP000705867"/>
    </source>
</evidence>
<dbReference type="InterPro" id="IPR056738">
    <property type="entry name" value="NfeD1b_N"/>
</dbReference>
<keyword evidence="4 5" id="KW-0472">Membrane</keyword>
<protein>
    <submittedName>
        <fullName evidence="9">Nodulation protein NfeD</fullName>
    </submittedName>
</protein>
<feature type="transmembrane region" description="Helical" evidence="5">
    <location>
        <begin position="346"/>
        <end position="369"/>
    </location>
</feature>
<dbReference type="Gene3D" id="3.90.226.10">
    <property type="entry name" value="2-enoyl-CoA Hydratase, Chain A, domain 1"/>
    <property type="match status" value="1"/>
</dbReference>
<dbReference type="AlphaFoldDB" id="A0A953J825"/>
<comment type="subcellular location">
    <subcellularLocation>
        <location evidence="1">Membrane</location>
        <topology evidence="1">Multi-pass membrane protein</topology>
    </subcellularLocation>
</comment>
<evidence type="ECO:0000256" key="1">
    <source>
        <dbReference type="ARBA" id="ARBA00004141"/>
    </source>
</evidence>
<evidence type="ECO:0000256" key="5">
    <source>
        <dbReference type="SAM" id="Phobius"/>
    </source>
</evidence>
<dbReference type="GO" id="GO:0016020">
    <property type="term" value="C:membrane"/>
    <property type="evidence" value="ECO:0007669"/>
    <property type="project" value="UniProtKB-SubCell"/>
</dbReference>
<evidence type="ECO:0000256" key="3">
    <source>
        <dbReference type="ARBA" id="ARBA00022989"/>
    </source>
</evidence>
<dbReference type="Proteomes" id="UP000705867">
    <property type="component" value="Unassembled WGS sequence"/>
</dbReference>
<dbReference type="PANTHER" id="PTHR33507">
    <property type="entry name" value="INNER MEMBRANE PROTEIN YBBJ"/>
    <property type="match status" value="1"/>
</dbReference>
<feature type="transmembrane region" description="Helical" evidence="5">
    <location>
        <begin position="247"/>
        <end position="267"/>
    </location>
</feature>
<feature type="transmembrane region" description="Helical" evidence="5">
    <location>
        <begin position="274"/>
        <end position="291"/>
    </location>
</feature>
<dbReference type="Gene3D" id="2.40.50.140">
    <property type="entry name" value="Nucleic acid-binding proteins"/>
    <property type="match status" value="1"/>
</dbReference>
<dbReference type="Pfam" id="PF24961">
    <property type="entry name" value="NfeD_membrane"/>
    <property type="match status" value="1"/>
</dbReference>
<reference evidence="9" key="1">
    <citation type="journal article" date="2021" name="bioRxiv">
        <title>Unraveling nitrogen, sulfur and carbon metabolic pathways and microbial community transcriptional responses to substrate deprivation and toxicity stresses in a bioreactor mimicking anoxic brackish coastal sediment conditions.</title>
        <authorList>
            <person name="Martins P.D."/>
            <person name="Echeveste M.J."/>
            <person name="Arshad A."/>
            <person name="Kurth J."/>
            <person name="Ouboter H."/>
            <person name="Jetten M.S.M."/>
            <person name="Welte C.U."/>
        </authorList>
    </citation>
    <scope>NUCLEOTIDE SEQUENCE</scope>
    <source>
        <strain evidence="9">MAG_39</strain>
    </source>
</reference>
<feature type="transmembrane region" description="Helical" evidence="5">
    <location>
        <begin position="321"/>
        <end position="340"/>
    </location>
</feature>
<evidence type="ECO:0000259" key="7">
    <source>
        <dbReference type="Pfam" id="PF24961"/>
    </source>
</evidence>
<feature type="domain" description="NfeD integral membrane" evidence="7">
    <location>
        <begin position="252"/>
        <end position="369"/>
    </location>
</feature>
<dbReference type="CDD" id="cd07020">
    <property type="entry name" value="Clp_protease_NfeD_1"/>
    <property type="match status" value="1"/>
</dbReference>
<dbReference type="InterPro" id="IPR052165">
    <property type="entry name" value="Membrane_assoc_protease"/>
</dbReference>
<feature type="transmembrane region" description="Helical" evidence="5">
    <location>
        <begin position="297"/>
        <end position="314"/>
    </location>
</feature>
<keyword evidence="2 5" id="KW-0812">Transmembrane</keyword>
<dbReference type="InterPro" id="IPR056739">
    <property type="entry name" value="NfeD_membrane"/>
</dbReference>
<evidence type="ECO:0000256" key="2">
    <source>
        <dbReference type="ARBA" id="ARBA00022692"/>
    </source>
</evidence>
<keyword evidence="3 5" id="KW-1133">Transmembrane helix</keyword>
<evidence type="ECO:0000259" key="6">
    <source>
        <dbReference type="Pfam" id="PF01957"/>
    </source>
</evidence>
<feature type="domain" description="NfeD1b N-terminal" evidence="8">
    <location>
        <begin position="42"/>
        <end position="202"/>
    </location>
</feature>
<dbReference type="PANTHER" id="PTHR33507:SF4">
    <property type="entry name" value="NODULATION COMPETITIVENESS PROTEIN NFED"/>
    <property type="match status" value="1"/>
</dbReference>
<dbReference type="EMBL" id="JAIOIV010000115">
    <property type="protein sequence ID" value="MBZ0157463.1"/>
    <property type="molecule type" value="Genomic_DNA"/>
</dbReference>
<gene>
    <name evidence="9" type="ORF">K8I29_14795</name>
</gene>
<dbReference type="SUPFAM" id="SSF141322">
    <property type="entry name" value="NfeD domain-like"/>
    <property type="match status" value="1"/>
</dbReference>
<reference evidence="9" key="2">
    <citation type="submission" date="2021-08" db="EMBL/GenBank/DDBJ databases">
        <authorList>
            <person name="Dalcin Martins P."/>
        </authorList>
    </citation>
    <scope>NUCLEOTIDE SEQUENCE</scope>
    <source>
        <strain evidence="9">MAG_39</strain>
    </source>
</reference>
<proteinExistence type="predicted"/>
<organism evidence="9 10">
    <name type="scientific">Candidatus Nitrobium versatile</name>
    <dbReference type="NCBI Taxonomy" id="2884831"/>
    <lineage>
        <taxon>Bacteria</taxon>
        <taxon>Pseudomonadati</taxon>
        <taxon>Nitrospirota</taxon>
        <taxon>Nitrospiria</taxon>
        <taxon>Nitrospirales</taxon>
        <taxon>Nitrospiraceae</taxon>
        <taxon>Candidatus Nitrobium</taxon>
    </lineage>
</organism>
<evidence type="ECO:0000313" key="9">
    <source>
        <dbReference type="EMBL" id="MBZ0157463.1"/>
    </source>
</evidence>
<dbReference type="FunFam" id="3.90.226.10:FF:000089">
    <property type="entry name" value="Membrane-bound serine protease"/>
    <property type="match status" value="1"/>
</dbReference>
<evidence type="ECO:0000256" key="4">
    <source>
        <dbReference type="ARBA" id="ARBA00023136"/>
    </source>
</evidence>
<sequence length="444" mass="47095">MHRTGTRIPIGVSALLLLLLLLPVPLCSAETEQRGQGTQGTVLAITVEGIINPVAAEYIGSSLKKASGPGTEALLIRLDTPGGLDTSMRNIVRDIIGSPVPVIVYVAPSGARAASAGVFITMAAHIAAMAPGTNIGAAHPVAMGEKMDKVMSEKVTNDAVAYLKSIAEQRGRNSRWAEEAVRKSASITETEAVQNRVIDLIAPDVPSLLSSLDGKEVTTAAGKKMLRTSRAKVIEHEMSLRQKILDLISNPNIAYILLLLGFYGLFFELANPGAVLPGVIGSICLILGFYALQTLPVNYAGLLLIITGIILFILEVKITSYGMLTVGGLLSLILGSLMLFESPLPFFRLSLSIVLPAALITALFFAVTLRLAYRAAVRKPVTGEEGLIGLEGKAKSTITPEGGMAALHGEIWSAFSDETIQKDERVVVTEVRGLAVKVKRIPLS</sequence>
<comment type="caution">
    <text evidence="9">The sequence shown here is derived from an EMBL/GenBank/DDBJ whole genome shotgun (WGS) entry which is preliminary data.</text>
</comment>